<gene>
    <name evidence="7" type="ORF">MNBD_ALPHA06-955</name>
</gene>
<evidence type="ECO:0000256" key="3">
    <source>
        <dbReference type="ARBA" id="ARBA00022989"/>
    </source>
</evidence>
<evidence type="ECO:0000256" key="2">
    <source>
        <dbReference type="ARBA" id="ARBA00022692"/>
    </source>
</evidence>
<keyword evidence="2 5" id="KW-0812">Transmembrane</keyword>
<keyword evidence="4 5" id="KW-0472">Membrane</keyword>
<protein>
    <recommendedName>
        <fullName evidence="6">TMEM205-like domain-containing protein</fullName>
    </recommendedName>
</protein>
<reference evidence="7" key="1">
    <citation type="submission" date="2018-06" db="EMBL/GenBank/DDBJ databases">
        <authorList>
            <person name="Zhirakovskaya E."/>
        </authorList>
    </citation>
    <scope>NUCLEOTIDE SEQUENCE</scope>
</reference>
<name>A0A3B0R4T5_9ZZZZ</name>
<sequence length="137" mass="14149">MTSFALILTASIIGAMTFFAFFVAPAAAKAGSSTMVLALSRAVFPRAFDLFAMLSVVAALASSLAHNALAAACLVLATCVFLFAGWKITPELENARDAARAGNQAALLVFAKSRSSAVTANALQYISLIAAVVFLTL</sequence>
<organism evidence="7">
    <name type="scientific">hydrothermal vent metagenome</name>
    <dbReference type="NCBI Taxonomy" id="652676"/>
    <lineage>
        <taxon>unclassified sequences</taxon>
        <taxon>metagenomes</taxon>
        <taxon>ecological metagenomes</taxon>
    </lineage>
</organism>
<evidence type="ECO:0000313" key="7">
    <source>
        <dbReference type="EMBL" id="VAV87151.1"/>
    </source>
</evidence>
<feature type="transmembrane region" description="Helical" evidence="5">
    <location>
        <begin position="117"/>
        <end position="136"/>
    </location>
</feature>
<dbReference type="AlphaFoldDB" id="A0A3B0R4T5"/>
<dbReference type="InterPro" id="IPR025423">
    <property type="entry name" value="TMEM205-like"/>
</dbReference>
<accession>A0A3B0R4T5</accession>
<feature type="transmembrane region" description="Helical" evidence="5">
    <location>
        <begin position="68"/>
        <end position="86"/>
    </location>
</feature>
<dbReference type="Pfam" id="PF13664">
    <property type="entry name" value="DUF4149"/>
    <property type="match status" value="1"/>
</dbReference>
<dbReference type="EMBL" id="UOEE01000029">
    <property type="protein sequence ID" value="VAV87151.1"/>
    <property type="molecule type" value="Genomic_DNA"/>
</dbReference>
<proteinExistence type="predicted"/>
<feature type="transmembrane region" description="Helical" evidence="5">
    <location>
        <begin position="44"/>
        <end position="61"/>
    </location>
</feature>
<evidence type="ECO:0000259" key="6">
    <source>
        <dbReference type="Pfam" id="PF13664"/>
    </source>
</evidence>
<dbReference type="GO" id="GO:0016020">
    <property type="term" value="C:membrane"/>
    <property type="evidence" value="ECO:0007669"/>
    <property type="project" value="UniProtKB-SubCell"/>
</dbReference>
<evidence type="ECO:0000256" key="4">
    <source>
        <dbReference type="ARBA" id="ARBA00023136"/>
    </source>
</evidence>
<feature type="domain" description="TMEM205-like" evidence="6">
    <location>
        <begin position="8"/>
        <end position="84"/>
    </location>
</feature>
<evidence type="ECO:0000256" key="5">
    <source>
        <dbReference type="SAM" id="Phobius"/>
    </source>
</evidence>
<evidence type="ECO:0000256" key="1">
    <source>
        <dbReference type="ARBA" id="ARBA00004370"/>
    </source>
</evidence>
<keyword evidence="3 5" id="KW-1133">Transmembrane helix</keyword>
<comment type="subcellular location">
    <subcellularLocation>
        <location evidence="1">Membrane</location>
    </subcellularLocation>
</comment>